<reference evidence="3" key="1">
    <citation type="journal article" date="2020" name="Fungal Divers.">
        <title>Resolving the Mortierellaceae phylogeny through synthesis of multi-gene phylogenetics and phylogenomics.</title>
        <authorList>
            <person name="Vandepol N."/>
            <person name="Liber J."/>
            <person name="Desiro A."/>
            <person name="Na H."/>
            <person name="Kennedy M."/>
            <person name="Barry K."/>
            <person name="Grigoriev I.V."/>
            <person name="Miller A.N."/>
            <person name="O'Donnell K."/>
            <person name="Stajich J.E."/>
            <person name="Bonito G."/>
        </authorList>
    </citation>
    <scope>NUCLEOTIDE SEQUENCE</scope>
    <source>
        <strain evidence="3">NVP60</strain>
    </source>
</reference>
<dbReference type="GO" id="GO:0031146">
    <property type="term" value="P:SCF-dependent proteasomal ubiquitin-dependent protein catabolic process"/>
    <property type="evidence" value="ECO:0007669"/>
    <property type="project" value="TreeGrafter"/>
</dbReference>
<dbReference type="Gene3D" id="1.20.1280.50">
    <property type="match status" value="1"/>
</dbReference>
<evidence type="ECO:0000313" key="3">
    <source>
        <dbReference type="EMBL" id="KAG0318278.1"/>
    </source>
</evidence>
<comment type="caution">
    <text evidence="3">The sequence shown here is derived from an EMBL/GenBank/DDBJ whole genome shotgun (WGS) entry which is preliminary data.</text>
</comment>
<proteinExistence type="predicted"/>
<protein>
    <recommendedName>
        <fullName evidence="2">F-box domain-containing protein</fullName>
    </recommendedName>
</protein>
<dbReference type="Gene3D" id="3.80.10.10">
    <property type="entry name" value="Ribonuclease Inhibitor"/>
    <property type="match status" value="1"/>
</dbReference>
<dbReference type="GO" id="GO:0019005">
    <property type="term" value="C:SCF ubiquitin ligase complex"/>
    <property type="evidence" value="ECO:0007669"/>
    <property type="project" value="TreeGrafter"/>
</dbReference>
<dbReference type="SUPFAM" id="SSF52047">
    <property type="entry name" value="RNI-like"/>
    <property type="match status" value="1"/>
</dbReference>
<dbReference type="EMBL" id="JAAAIN010000198">
    <property type="protein sequence ID" value="KAG0318278.1"/>
    <property type="molecule type" value="Genomic_DNA"/>
</dbReference>
<accession>A0A9P6RF73</accession>
<dbReference type="SMART" id="SM00367">
    <property type="entry name" value="LRR_CC"/>
    <property type="match status" value="4"/>
</dbReference>
<evidence type="ECO:0000259" key="2">
    <source>
        <dbReference type="Pfam" id="PF12937"/>
    </source>
</evidence>
<dbReference type="InterPro" id="IPR036047">
    <property type="entry name" value="F-box-like_dom_sf"/>
</dbReference>
<feature type="compositionally biased region" description="Polar residues" evidence="1">
    <location>
        <begin position="20"/>
        <end position="29"/>
    </location>
</feature>
<evidence type="ECO:0000256" key="1">
    <source>
        <dbReference type="SAM" id="MobiDB-lite"/>
    </source>
</evidence>
<feature type="domain" description="F-box" evidence="2">
    <location>
        <begin position="40"/>
        <end position="74"/>
    </location>
</feature>
<dbReference type="InterPro" id="IPR032675">
    <property type="entry name" value="LRR_dom_sf"/>
</dbReference>
<dbReference type="PANTHER" id="PTHR13318">
    <property type="entry name" value="PARTNER OF PAIRED, ISOFORM B-RELATED"/>
    <property type="match status" value="1"/>
</dbReference>
<dbReference type="InterPro" id="IPR001810">
    <property type="entry name" value="F-box_dom"/>
</dbReference>
<sequence>MEPPFPITPLRVPGSLKPALTQTQPTSTRTPFMLPELDRLIASHLDRPTLASATRVSKQWHSIFTPFLWKRLSLQHLAEDDDDSDEDFASIPTASGTITANTVGPKLTLAQHAFLNSSRNKALKGLRHFGPLVHELTATGITDQEMGVISVLCTNLRVLELIGGRYSVDNLTELFQRRQGSIQTVRFRSCVLLQDVFRPLVHLSNLREFELYGSFVGNTITSPYFFERELIPMLGACPRLRSILLEKVYIVDQQIERGGWDTGGGWGGGGGGGGGYAALSAPASAGEQDTNDDANCGEIPESVIMTMLTYTPKLDQLALNWSRELTDFSLSSLQYICPHLTQLSLSHSMMVTAEGFMAVFRSYPSLISVDIGYNILSDAVLEELARSCRSLRQLNINSCQNVSDLGIQAILLNCTHLESFSLRFITGLSCLLFNDIVTTDSSMGLVSGSPPSFSKLFSSSPPSPFSFSSSPPSSLSFASRSRLPFSPRPWACRETLHTFHLPDLASPNKTTLAKYYHQQTLLGHRLDSDPLQPLRSDEMIQSRLQQLDKVKNLTIGGHSLDLTIVLDGLHRPYELESLRITKLKRTMTCQDAQWLVDVAAPNLQKLFIPMFGNRSVTEWIEARRPGLLAHEK</sequence>
<dbReference type="AlphaFoldDB" id="A0A9P6RF73"/>
<organism evidence="3 4">
    <name type="scientific">Linnemannia gamsii</name>
    <dbReference type="NCBI Taxonomy" id="64522"/>
    <lineage>
        <taxon>Eukaryota</taxon>
        <taxon>Fungi</taxon>
        <taxon>Fungi incertae sedis</taxon>
        <taxon>Mucoromycota</taxon>
        <taxon>Mortierellomycotina</taxon>
        <taxon>Mortierellomycetes</taxon>
        <taxon>Mortierellales</taxon>
        <taxon>Mortierellaceae</taxon>
        <taxon>Linnemannia</taxon>
    </lineage>
</organism>
<dbReference type="Proteomes" id="UP000823405">
    <property type="component" value="Unassembled WGS sequence"/>
</dbReference>
<gene>
    <name evidence="3" type="ORF">BGZ97_004000</name>
</gene>
<keyword evidence="4" id="KW-1185">Reference proteome</keyword>
<dbReference type="SUPFAM" id="SSF81383">
    <property type="entry name" value="F-box domain"/>
    <property type="match status" value="1"/>
</dbReference>
<feature type="region of interest" description="Disordered" evidence="1">
    <location>
        <begin position="1"/>
        <end position="29"/>
    </location>
</feature>
<name>A0A9P6RF73_9FUNG</name>
<dbReference type="OrthoDB" id="421226at2759"/>
<dbReference type="InterPro" id="IPR006553">
    <property type="entry name" value="Leu-rich_rpt_Cys-con_subtyp"/>
</dbReference>
<evidence type="ECO:0000313" key="4">
    <source>
        <dbReference type="Proteomes" id="UP000823405"/>
    </source>
</evidence>
<dbReference type="Pfam" id="PF12937">
    <property type="entry name" value="F-box-like"/>
    <property type="match status" value="1"/>
</dbReference>